<evidence type="ECO:0000256" key="4">
    <source>
        <dbReference type="ARBA" id="ARBA00022729"/>
    </source>
</evidence>
<dbReference type="InterPro" id="IPR000719">
    <property type="entry name" value="Prot_kinase_dom"/>
</dbReference>
<dbReference type="eggNOG" id="ENOG502SKN4">
    <property type="taxonomic scope" value="Eukaryota"/>
</dbReference>
<dbReference type="InterPro" id="IPR001245">
    <property type="entry name" value="Ser-Thr/Tyr_kinase_cat_dom"/>
</dbReference>
<gene>
    <name evidence="15" type="ordered locus">Os02g0194600</name>
    <name evidence="15" type="ORF">OSNPB_020194600</name>
</gene>
<dbReference type="AlphaFoldDB" id="A0A0P0VG12"/>
<dbReference type="STRING" id="39947.A0A0P0VG12"/>
<dbReference type="InterPro" id="IPR011009">
    <property type="entry name" value="Kinase-like_dom_sf"/>
</dbReference>
<dbReference type="Gene3D" id="1.10.510.10">
    <property type="entry name" value="Transferase(Phosphotransferase) domain 1"/>
    <property type="match status" value="1"/>
</dbReference>
<keyword evidence="9" id="KW-0472">Membrane</keyword>
<reference evidence="16" key="1">
    <citation type="journal article" date="2005" name="Nature">
        <title>The map-based sequence of the rice genome.</title>
        <authorList>
            <consortium name="International rice genome sequencing project (IRGSP)"/>
            <person name="Matsumoto T."/>
            <person name="Wu J."/>
            <person name="Kanamori H."/>
            <person name="Katayose Y."/>
            <person name="Fujisawa M."/>
            <person name="Namiki N."/>
            <person name="Mizuno H."/>
            <person name="Yamamoto K."/>
            <person name="Antonio B.A."/>
            <person name="Baba T."/>
            <person name="Sakata K."/>
            <person name="Nagamura Y."/>
            <person name="Aoki H."/>
            <person name="Arikawa K."/>
            <person name="Arita K."/>
            <person name="Bito T."/>
            <person name="Chiden Y."/>
            <person name="Fujitsuka N."/>
            <person name="Fukunaka R."/>
            <person name="Hamada M."/>
            <person name="Harada C."/>
            <person name="Hayashi A."/>
            <person name="Hijishita S."/>
            <person name="Honda M."/>
            <person name="Hosokawa S."/>
            <person name="Ichikawa Y."/>
            <person name="Idonuma A."/>
            <person name="Iijima M."/>
            <person name="Ikeda M."/>
            <person name="Ikeno M."/>
            <person name="Ito K."/>
            <person name="Ito S."/>
            <person name="Ito T."/>
            <person name="Ito Y."/>
            <person name="Ito Y."/>
            <person name="Iwabuchi A."/>
            <person name="Kamiya K."/>
            <person name="Karasawa W."/>
            <person name="Kurita K."/>
            <person name="Katagiri S."/>
            <person name="Kikuta A."/>
            <person name="Kobayashi H."/>
            <person name="Kobayashi N."/>
            <person name="Machita K."/>
            <person name="Maehara T."/>
            <person name="Masukawa M."/>
            <person name="Mizubayashi T."/>
            <person name="Mukai Y."/>
            <person name="Nagasaki H."/>
            <person name="Nagata Y."/>
            <person name="Naito S."/>
            <person name="Nakashima M."/>
            <person name="Nakama Y."/>
            <person name="Nakamichi Y."/>
            <person name="Nakamura M."/>
            <person name="Meguro A."/>
            <person name="Negishi M."/>
            <person name="Ohta I."/>
            <person name="Ohta T."/>
            <person name="Okamoto M."/>
            <person name="Ono N."/>
            <person name="Saji S."/>
            <person name="Sakaguchi M."/>
            <person name="Sakai K."/>
            <person name="Shibata M."/>
            <person name="Shimokawa T."/>
            <person name="Song J."/>
            <person name="Takazaki Y."/>
            <person name="Terasawa K."/>
            <person name="Tsugane M."/>
            <person name="Tsuji K."/>
            <person name="Ueda S."/>
            <person name="Waki K."/>
            <person name="Yamagata H."/>
            <person name="Yamamoto M."/>
            <person name="Yamamoto S."/>
            <person name="Yamane H."/>
            <person name="Yoshiki S."/>
            <person name="Yoshihara R."/>
            <person name="Yukawa K."/>
            <person name="Zhong H."/>
            <person name="Yano M."/>
            <person name="Yuan Q."/>
            <person name="Ouyang S."/>
            <person name="Liu J."/>
            <person name="Jones K.M."/>
            <person name="Gansberger K."/>
            <person name="Moffat K."/>
            <person name="Hill J."/>
            <person name="Bera J."/>
            <person name="Fadrosh D."/>
            <person name="Jin S."/>
            <person name="Johri S."/>
            <person name="Kim M."/>
            <person name="Overton L."/>
            <person name="Reardon M."/>
            <person name="Tsitrin T."/>
            <person name="Vuong H."/>
            <person name="Weaver B."/>
            <person name="Ciecko A."/>
            <person name="Tallon L."/>
            <person name="Jackson J."/>
            <person name="Pai G."/>
            <person name="Aken S.V."/>
            <person name="Utterback T."/>
            <person name="Reidmuller S."/>
            <person name="Feldblyum T."/>
            <person name="Hsiao J."/>
            <person name="Zismann V."/>
            <person name="Iobst S."/>
            <person name="de Vazeille A.R."/>
            <person name="Buell C.R."/>
            <person name="Ying K."/>
            <person name="Li Y."/>
            <person name="Lu T."/>
            <person name="Huang Y."/>
            <person name="Zhao Q."/>
            <person name="Feng Q."/>
            <person name="Zhang L."/>
            <person name="Zhu J."/>
            <person name="Weng Q."/>
            <person name="Mu J."/>
            <person name="Lu Y."/>
            <person name="Fan D."/>
            <person name="Liu Y."/>
            <person name="Guan J."/>
            <person name="Zhang Y."/>
            <person name="Yu S."/>
            <person name="Liu X."/>
            <person name="Zhang Y."/>
            <person name="Hong G."/>
            <person name="Han B."/>
            <person name="Choisne N."/>
            <person name="Demange N."/>
            <person name="Orjeda G."/>
            <person name="Samain S."/>
            <person name="Cattolico L."/>
            <person name="Pelletier E."/>
            <person name="Couloux A."/>
            <person name="Segurens B."/>
            <person name="Wincker P."/>
            <person name="D'Hont A."/>
            <person name="Scarpelli C."/>
            <person name="Weissenbach J."/>
            <person name="Salanoubat M."/>
            <person name="Quetier F."/>
            <person name="Yu Y."/>
            <person name="Kim H.R."/>
            <person name="Rambo T."/>
            <person name="Currie J."/>
            <person name="Collura K."/>
            <person name="Luo M."/>
            <person name="Yang T."/>
            <person name="Ammiraju J.S.S."/>
            <person name="Engler F."/>
            <person name="Soderlund C."/>
            <person name="Wing R.A."/>
            <person name="Palmer L.E."/>
            <person name="de la Bastide M."/>
            <person name="Spiegel L."/>
            <person name="Nascimento L."/>
            <person name="Zutavern T."/>
            <person name="O'Shaughnessy A."/>
            <person name="Dike S."/>
            <person name="Dedhia N."/>
            <person name="Preston R."/>
            <person name="Balija V."/>
            <person name="McCombie W.R."/>
            <person name="Chow T."/>
            <person name="Chen H."/>
            <person name="Chung M."/>
            <person name="Chen C."/>
            <person name="Shaw J."/>
            <person name="Wu H."/>
            <person name="Hsiao K."/>
            <person name="Chao Y."/>
            <person name="Chu M."/>
            <person name="Cheng C."/>
            <person name="Hour A."/>
            <person name="Lee P."/>
            <person name="Lin S."/>
            <person name="Lin Y."/>
            <person name="Liou J."/>
            <person name="Liu S."/>
            <person name="Hsing Y."/>
            <person name="Raghuvanshi S."/>
            <person name="Mohanty A."/>
            <person name="Bharti A.K."/>
            <person name="Gaur A."/>
            <person name="Gupta V."/>
            <person name="Kumar D."/>
            <person name="Ravi V."/>
            <person name="Vij S."/>
            <person name="Kapur A."/>
            <person name="Khurana P."/>
            <person name="Khurana P."/>
            <person name="Khurana J.P."/>
            <person name="Tyagi A.K."/>
            <person name="Gaikwad K."/>
            <person name="Singh A."/>
            <person name="Dalal V."/>
            <person name="Srivastava S."/>
            <person name="Dixit A."/>
            <person name="Pal A.K."/>
            <person name="Ghazi I.A."/>
            <person name="Yadav M."/>
            <person name="Pandit A."/>
            <person name="Bhargava A."/>
            <person name="Sureshbabu K."/>
            <person name="Batra K."/>
            <person name="Sharma T.R."/>
            <person name="Mohapatra T."/>
            <person name="Singh N.K."/>
            <person name="Messing J."/>
            <person name="Nelson A.B."/>
            <person name="Fuks G."/>
            <person name="Kavchok S."/>
            <person name="Keizer G."/>
            <person name="Linton E."/>
            <person name="Llaca V."/>
            <person name="Song R."/>
            <person name="Tanyolac B."/>
            <person name="Young S."/>
            <person name="Ho-Il K."/>
            <person name="Hahn J.H."/>
            <person name="Sangsakoo G."/>
            <person name="Vanavichit A."/>
            <person name="de Mattos Luiz.A.T."/>
            <person name="Zimmer P.D."/>
            <person name="Malone G."/>
            <person name="Dellagostin O."/>
            <person name="de Oliveira A.C."/>
            <person name="Bevan M."/>
            <person name="Bancroft I."/>
            <person name="Minx P."/>
            <person name="Cordum H."/>
            <person name="Wilson R."/>
            <person name="Cheng Z."/>
            <person name="Jin W."/>
            <person name="Jiang J."/>
            <person name="Leong S.A."/>
            <person name="Iwama H."/>
            <person name="Gojobori T."/>
            <person name="Itoh T."/>
            <person name="Niimura Y."/>
            <person name="Fujii Y."/>
            <person name="Habara T."/>
            <person name="Sakai H."/>
            <person name="Sato Y."/>
            <person name="Wilson G."/>
            <person name="Kumar K."/>
            <person name="McCouch S."/>
            <person name="Juretic N."/>
            <person name="Hoen D."/>
            <person name="Wright S."/>
            <person name="Bruskiewich R."/>
            <person name="Bureau T."/>
            <person name="Miyao A."/>
            <person name="Hirochika H."/>
            <person name="Nishikawa T."/>
            <person name="Kadowaki K."/>
            <person name="Sugiura M."/>
            <person name="Burr B."/>
            <person name="Sasaki T."/>
        </authorList>
    </citation>
    <scope>NUCLEOTIDE SEQUENCE [LARGE SCALE GENOMIC DNA]</scope>
    <source>
        <strain evidence="16">cv. Nipponbare</strain>
    </source>
</reference>
<evidence type="ECO:0000313" key="16">
    <source>
        <dbReference type="Proteomes" id="UP000059680"/>
    </source>
</evidence>
<keyword evidence="16" id="KW-1185">Reference proteome</keyword>
<keyword evidence="11" id="KW-0325">Glycoprotein</keyword>
<feature type="region of interest" description="Disordered" evidence="13">
    <location>
        <begin position="183"/>
        <end position="256"/>
    </location>
</feature>
<dbReference type="FunFam" id="1.10.510.10:FF:000479">
    <property type="entry name" value="Leucine-rich repeat receptor-like protein kinase"/>
    <property type="match status" value="1"/>
</dbReference>
<dbReference type="InterPro" id="IPR001611">
    <property type="entry name" value="Leu-rich_rpt"/>
</dbReference>
<proteinExistence type="predicted"/>
<dbReference type="Gene3D" id="3.30.200.20">
    <property type="entry name" value="Phosphorylase Kinase, domain 1"/>
    <property type="match status" value="1"/>
</dbReference>
<dbReference type="Pfam" id="PF07714">
    <property type="entry name" value="PK_Tyr_Ser-Thr"/>
    <property type="match status" value="1"/>
</dbReference>
<evidence type="ECO:0000313" key="15">
    <source>
        <dbReference type="EMBL" id="BAS77440.1"/>
    </source>
</evidence>
<dbReference type="InterPro" id="IPR017441">
    <property type="entry name" value="Protein_kinase_ATP_BS"/>
</dbReference>
<dbReference type="PaxDb" id="39947-A0A0P0VG12"/>
<dbReference type="PROSITE" id="PS00107">
    <property type="entry name" value="PROTEIN_KINASE_ATP"/>
    <property type="match status" value="1"/>
</dbReference>
<keyword evidence="7 12" id="KW-0067">ATP-binding</keyword>
<comment type="subcellular location">
    <subcellularLocation>
        <location evidence="1">Cell membrane</location>
        <topology evidence="1">Single-pass membrane protein</topology>
    </subcellularLocation>
</comment>
<reference evidence="15 16" key="3">
    <citation type="journal article" date="2013" name="Rice">
        <title>Improvement of the Oryza sativa Nipponbare reference genome using next generation sequence and optical map data.</title>
        <authorList>
            <person name="Kawahara Y."/>
            <person name="de la Bastide M."/>
            <person name="Hamilton J.P."/>
            <person name="Kanamori H."/>
            <person name="McCombie W.R."/>
            <person name="Ouyang S."/>
            <person name="Schwartz D.C."/>
            <person name="Tanaka T."/>
            <person name="Wu J."/>
            <person name="Zhou S."/>
            <person name="Childs K.L."/>
            <person name="Davidson R.M."/>
            <person name="Lin H."/>
            <person name="Quesada-Ocampo L."/>
            <person name="Vaillancourt B."/>
            <person name="Sakai H."/>
            <person name="Lee S.S."/>
            <person name="Kim J."/>
            <person name="Numa H."/>
            <person name="Itoh T."/>
            <person name="Buell C.R."/>
            <person name="Matsumoto T."/>
        </authorList>
    </citation>
    <scope>NUCLEOTIDE SEQUENCE [LARGE SCALE GENOMIC DNA]</scope>
    <source>
        <strain evidence="16">cv. Nipponbare</strain>
    </source>
</reference>
<keyword evidence="10" id="KW-0675">Receptor</keyword>
<evidence type="ECO:0000259" key="14">
    <source>
        <dbReference type="PROSITE" id="PS50011"/>
    </source>
</evidence>
<dbReference type="Gramene" id="Os02t0194600-00">
    <property type="protein sequence ID" value="Os02t0194600-00"/>
    <property type="gene ID" value="Os02g0194600"/>
</dbReference>
<evidence type="ECO:0000256" key="9">
    <source>
        <dbReference type="ARBA" id="ARBA00023136"/>
    </source>
</evidence>
<dbReference type="GO" id="GO:0005886">
    <property type="term" value="C:plasma membrane"/>
    <property type="evidence" value="ECO:0000318"/>
    <property type="project" value="GO_Central"/>
</dbReference>
<dbReference type="SMR" id="A0A0P0VG12"/>
<keyword evidence="3" id="KW-0812">Transmembrane</keyword>
<evidence type="ECO:0000256" key="8">
    <source>
        <dbReference type="ARBA" id="ARBA00022989"/>
    </source>
</evidence>
<name>A0A0P0VG12_ORYSJ</name>
<feature type="binding site" evidence="12">
    <location>
        <position position="357"/>
    </location>
    <ligand>
        <name>ATP</name>
        <dbReference type="ChEBI" id="CHEBI:30616"/>
    </ligand>
</feature>
<evidence type="ECO:0000256" key="6">
    <source>
        <dbReference type="ARBA" id="ARBA00022741"/>
    </source>
</evidence>
<keyword evidence="6 12" id="KW-0547">Nucleotide-binding</keyword>
<feature type="compositionally biased region" description="Pro residues" evidence="13">
    <location>
        <begin position="203"/>
        <end position="223"/>
    </location>
</feature>
<dbReference type="Proteomes" id="UP000059680">
    <property type="component" value="Chromosome 2"/>
</dbReference>
<protein>
    <submittedName>
        <fullName evidence="15">Os02g0194600 protein</fullName>
    </submittedName>
</protein>
<keyword evidence="8" id="KW-1133">Transmembrane helix</keyword>
<dbReference type="PANTHER" id="PTHR48006">
    <property type="entry name" value="LEUCINE-RICH REPEAT-CONTAINING PROTEIN DDB_G0281931-RELATED"/>
    <property type="match status" value="1"/>
</dbReference>
<dbReference type="InterPro" id="IPR032675">
    <property type="entry name" value="LRR_dom_sf"/>
</dbReference>
<keyword evidence="2" id="KW-0433">Leucine-rich repeat</keyword>
<organism evidence="15 16">
    <name type="scientific">Oryza sativa subsp. japonica</name>
    <name type="common">Rice</name>
    <dbReference type="NCBI Taxonomy" id="39947"/>
    <lineage>
        <taxon>Eukaryota</taxon>
        <taxon>Viridiplantae</taxon>
        <taxon>Streptophyta</taxon>
        <taxon>Embryophyta</taxon>
        <taxon>Tracheophyta</taxon>
        <taxon>Spermatophyta</taxon>
        <taxon>Magnoliopsida</taxon>
        <taxon>Liliopsida</taxon>
        <taxon>Poales</taxon>
        <taxon>Poaceae</taxon>
        <taxon>BOP clade</taxon>
        <taxon>Oryzoideae</taxon>
        <taxon>Oryzeae</taxon>
        <taxon>Oryzinae</taxon>
        <taxon>Oryza</taxon>
        <taxon>Oryza sativa</taxon>
    </lineage>
</organism>
<dbReference type="EMBL" id="AP014958">
    <property type="protein sequence ID" value="BAS77440.1"/>
    <property type="molecule type" value="Genomic_DNA"/>
</dbReference>
<dbReference type="Gene3D" id="3.80.10.10">
    <property type="entry name" value="Ribonuclease Inhibitor"/>
    <property type="match status" value="1"/>
</dbReference>
<evidence type="ECO:0000256" key="2">
    <source>
        <dbReference type="ARBA" id="ARBA00022614"/>
    </source>
</evidence>
<dbReference type="GO" id="GO:0007165">
    <property type="term" value="P:signal transduction"/>
    <property type="evidence" value="ECO:0000318"/>
    <property type="project" value="GO_Central"/>
</dbReference>
<keyword evidence="4" id="KW-0732">Signal</keyword>
<feature type="domain" description="Protein kinase" evidence="14">
    <location>
        <begin position="328"/>
        <end position="605"/>
    </location>
</feature>
<evidence type="ECO:0000256" key="13">
    <source>
        <dbReference type="SAM" id="MobiDB-lite"/>
    </source>
</evidence>
<evidence type="ECO:0000256" key="7">
    <source>
        <dbReference type="ARBA" id="ARBA00022840"/>
    </source>
</evidence>
<dbReference type="PROSITE" id="PS50011">
    <property type="entry name" value="PROTEIN_KINASE_DOM"/>
    <property type="match status" value="1"/>
</dbReference>
<dbReference type="FunCoup" id="A0A0P0VG12">
    <property type="interactions" value="746"/>
</dbReference>
<evidence type="ECO:0000256" key="10">
    <source>
        <dbReference type="ARBA" id="ARBA00023170"/>
    </source>
</evidence>
<evidence type="ECO:0000256" key="11">
    <source>
        <dbReference type="ARBA" id="ARBA00023180"/>
    </source>
</evidence>
<evidence type="ECO:0000256" key="12">
    <source>
        <dbReference type="PROSITE-ProRule" id="PRU10141"/>
    </source>
</evidence>
<dbReference type="InParanoid" id="A0A0P0VG12"/>
<dbReference type="InterPro" id="IPR051824">
    <property type="entry name" value="LRR_Rcpt-Like_S/T_Kinase"/>
</dbReference>
<dbReference type="GO" id="GO:0004672">
    <property type="term" value="F:protein kinase activity"/>
    <property type="evidence" value="ECO:0000318"/>
    <property type="project" value="GO_Central"/>
</dbReference>
<evidence type="ECO:0000256" key="5">
    <source>
        <dbReference type="ARBA" id="ARBA00022737"/>
    </source>
</evidence>
<dbReference type="Pfam" id="PF13855">
    <property type="entry name" value="LRR_8"/>
    <property type="match status" value="1"/>
</dbReference>
<reference evidence="15 16" key="2">
    <citation type="journal article" date="2013" name="Plant Cell Physiol.">
        <title>Rice Annotation Project Database (RAP-DB): an integrative and interactive database for rice genomics.</title>
        <authorList>
            <person name="Sakai H."/>
            <person name="Lee S.S."/>
            <person name="Tanaka T."/>
            <person name="Numa H."/>
            <person name="Kim J."/>
            <person name="Kawahara Y."/>
            <person name="Wakimoto H."/>
            <person name="Yang C.C."/>
            <person name="Iwamoto M."/>
            <person name="Abe T."/>
            <person name="Yamada Y."/>
            <person name="Muto A."/>
            <person name="Inokuchi H."/>
            <person name="Ikemura T."/>
            <person name="Matsumoto T."/>
            <person name="Sasaki T."/>
            <person name="Itoh T."/>
        </authorList>
    </citation>
    <scope>NUCLEOTIDE SEQUENCE [LARGE SCALE GENOMIC DNA]</scope>
    <source>
        <strain evidence="16">cv. Nipponbare</strain>
    </source>
</reference>
<dbReference type="FunFam" id="3.80.10.10:FF:000234">
    <property type="entry name" value="Probable inactive receptor kinase RLK902"/>
    <property type="match status" value="1"/>
</dbReference>
<evidence type="ECO:0000256" key="1">
    <source>
        <dbReference type="ARBA" id="ARBA00004162"/>
    </source>
</evidence>
<dbReference type="PANTHER" id="PTHR48006:SF91">
    <property type="entry name" value="PROTEIN KINASE-LIKE"/>
    <property type="match status" value="1"/>
</dbReference>
<evidence type="ECO:0000256" key="3">
    <source>
        <dbReference type="ARBA" id="ARBA00022692"/>
    </source>
</evidence>
<accession>A0A0P0VG12</accession>
<sequence length="657" mass="72084">MYVIVCHNKSVHAIVTVSFLGGHLRAVTPVAAVVNNGHGMESFAGIRPLSLFFNFFASLNHDDRRDVSFNNIAGEIPRNLPPSVEYLNLSHNKLSGIIGDVFVNMESLGTMDLSFNSFSGDLPTSFSSLKNLHHLYLQHNEFTGSVILLADLPLSSLNIENNSFSGYVPGTFESIPELRIDGNQFQPGFKRASPSFTRSAHSPPTPHPPPSSPPPPMSPPPPAVKENLKHKPEPLKPSLSHSSMYNHNQHRKSHSRVTAAAIATVTVPKANEVLYSWNSLMNDCEASSSDVIKPERAMKTKVWAKTSKNFLTAKQFQAVDILAATRNFSKECFIGEGFTGQVYRGDFPGGQLLAIKKINMVDLSLSEQDELIDMLGKMSNLKHPNISALVGYCVEFGHCALLYEYAENGSLDDILFSAATRSRALSWKARMKIALGVAYALEFMHSTCSPPVVHGNIKATNILLDAQLMPYLSHCGLARLSQFVSAIRTDSEALNSGKGYVAPELTDPATDSIKADIYSFGVILLVLLTGQKAFDSSRRQNEQFLVDWASPHLHNLDSLERITDPRIHASMPPQAISTLGNIILLCIKKSPELRPPMTVITDKLLKLVQSTGLQKTSTTTQHLEVDAQEPSFKTTRPYFEPSFTVSQSATGGCISQR</sequence>
<dbReference type="SUPFAM" id="SSF56112">
    <property type="entry name" value="Protein kinase-like (PK-like)"/>
    <property type="match status" value="1"/>
</dbReference>
<keyword evidence="5" id="KW-0677">Repeat</keyword>
<dbReference type="SUPFAM" id="SSF52058">
    <property type="entry name" value="L domain-like"/>
    <property type="match status" value="1"/>
</dbReference>
<dbReference type="GO" id="GO:0005524">
    <property type="term" value="F:ATP binding"/>
    <property type="evidence" value="ECO:0007669"/>
    <property type="project" value="UniProtKB-UniRule"/>
</dbReference>
<dbReference type="OMA" id="FIGEGFT"/>